<evidence type="ECO:0000256" key="1">
    <source>
        <dbReference type="SAM" id="Phobius"/>
    </source>
</evidence>
<keyword evidence="1" id="KW-1133">Transmembrane helix</keyword>
<name>A0ABW7D009_9GAMM</name>
<feature type="transmembrane region" description="Helical" evidence="1">
    <location>
        <begin position="78"/>
        <end position="101"/>
    </location>
</feature>
<comment type="caution">
    <text evidence="2">The sequence shown here is derived from an EMBL/GenBank/DDBJ whole genome shotgun (WGS) entry which is preliminary data.</text>
</comment>
<dbReference type="RefSeq" id="WP_259207642.1">
    <property type="nucleotide sequence ID" value="NZ_JBHGCJ010000012.1"/>
</dbReference>
<feature type="transmembrane region" description="Helical" evidence="1">
    <location>
        <begin position="46"/>
        <end position="71"/>
    </location>
</feature>
<proteinExistence type="predicted"/>
<protein>
    <recommendedName>
        <fullName evidence="4">Transmembrane protein</fullName>
    </recommendedName>
</protein>
<accession>A0ABW7D009</accession>
<evidence type="ECO:0000313" key="2">
    <source>
        <dbReference type="EMBL" id="MFG6110551.1"/>
    </source>
</evidence>
<gene>
    <name evidence="2" type="ORF">ACEU0G_000428</name>
</gene>
<keyword evidence="1" id="KW-0812">Transmembrane</keyword>
<dbReference type="Proteomes" id="UP001605261">
    <property type="component" value="Unassembled WGS sequence"/>
</dbReference>
<sequence>MTPPSPRHSALGIAALVISVCGLVMFAISAHYAHTPAHAEMREVPVVLLVVLCVSVGLAVLATLIGIGSLLQHRRRRVTGVLALGLSITLLLAQLSLGSWMRQQWIHSHPLAACASQPLSRA</sequence>
<keyword evidence="3" id="KW-1185">Reference proteome</keyword>
<feature type="transmembrane region" description="Helical" evidence="1">
    <location>
        <begin position="12"/>
        <end position="34"/>
    </location>
</feature>
<dbReference type="EMBL" id="JBHGCJ010000012">
    <property type="protein sequence ID" value="MFG6110551.1"/>
    <property type="molecule type" value="Genomic_DNA"/>
</dbReference>
<evidence type="ECO:0000313" key="3">
    <source>
        <dbReference type="Proteomes" id="UP001605261"/>
    </source>
</evidence>
<keyword evidence="1" id="KW-0472">Membrane</keyword>
<evidence type="ECO:0008006" key="4">
    <source>
        <dbReference type="Google" id="ProtNLM"/>
    </source>
</evidence>
<organism evidence="2 3">
    <name type="scientific">Stenotrophomonas nematodicola</name>
    <dbReference type="NCBI Taxonomy" id="2656746"/>
    <lineage>
        <taxon>Bacteria</taxon>
        <taxon>Pseudomonadati</taxon>
        <taxon>Pseudomonadota</taxon>
        <taxon>Gammaproteobacteria</taxon>
        <taxon>Lysobacterales</taxon>
        <taxon>Lysobacteraceae</taxon>
        <taxon>Stenotrophomonas</taxon>
    </lineage>
</organism>
<reference evidence="2 3" key="1">
    <citation type="submission" date="2024-09" db="EMBL/GenBank/DDBJ databases">
        <authorList>
            <consortium name="All-Russian atlas of soil microorganisms"/>
            <consortium name="as a basis for the search for new antimicrobial producers and enzymes with unique properties"/>
            <person name="Sokolova E.A."/>
            <person name="Voronina E.N."/>
        </authorList>
    </citation>
    <scope>NUCLEOTIDE SEQUENCE [LARGE SCALE GENOMIC DNA]</scope>
    <source>
        <strain evidence="2 3">AF-22b-331.1</strain>
    </source>
</reference>